<feature type="region of interest" description="Disordered" evidence="1">
    <location>
        <begin position="103"/>
        <end position="122"/>
    </location>
</feature>
<proteinExistence type="predicted"/>
<dbReference type="Proteomes" id="UP001066276">
    <property type="component" value="Chromosome 1_2"/>
</dbReference>
<evidence type="ECO:0008006" key="4">
    <source>
        <dbReference type="Google" id="ProtNLM"/>
    </source>
</evidence>
<keyword evidence="3" id="KW-1185">Reference proteome</keyword>
<gene>
    <name evidence="2" type="ORF">NDU88_004679</name>
</gene>
<reference evidence="2" key="1">
    <citation type="journal article" date="2022" name="bioRxiv">
        <title>Sequencing and chromosome-scale assembly of the giantPleurodeles waltlgenome.</title>
        <authorList>
            <person name="Brown T."/>
            <person name="Elewa A."/>
            <person name="Iarovenko S."/>
            <person name="Subramanian E."/>
            <person name="Araus A.J."/>
            <person name="Petzold A."/>
            <person name="Susuki M."/>
            <person name="Suzuki K.-i.T."/>
            <person name="Hayashi T."/>
            <person name="Toyoda A."/>
            <person name="Oliveira C."/>
            <person name="Osipova E."/>
            <person name="Leigh N.D."/>
            <person name="Simon A."/>
            <person name="Yun M.H."/>
        </authorList>
    </citation>
    <scope>NUCLEOTIDE SEQUENCE</scope>
    <source>
        <strain evidence="2">20211129_DDA</strain>
        <tissue evidence="2">Liver</tissue>
    </source>
</reference>
<evidence type="ECO:0000313" key="2">
    <source>
        <dbReference type="EMBL" id="KAJ1209301.1"/>
    </source>
</evidence>
<evidence type="ECO:0000256" key="1">
    <source>
        <dbReference type="SAM" id="MobiDB-lite"/>
    </source>
</evidence>
<dbReference type="EMBL" id="JANPWB010000002">
    <property type="protein sequence ID" value="KAJ1209301.1"/>
    <property type="molecule type" value="Genomic_DNA"/>
</dbReference>
<organism evidence="2 3">
    <name type="scientific">Pleurodeles waltl</name>
    <name type="common">Iberian ribbed newt</name>
    <dbReference type="NCBI Taxonomy" id="8319"/>
    <lineage>
        <taxon>Eukaryota</taxon>
        <taxon>Metazoa</taxon>
        <taxon>Chordata</taxon>
        <taxon>Craniata</taxon>
        <taxon>Vertebrata</taxon>
        <taxon>Euteleostomi</taxon>
        <taxon>Amphibia</taxon>
        <taxon>Batrachia</taxon>
        <taxon>Caudata</taxon>
        <taxon>Salamandroidea</taxon>
        <taxon>Salamandridae</taxon>
        <taxon>Pleurodelinae</taxon>
        <taxon>Pleurodeles</taxon>
    </lineage>
</organism>
<dbReference type="AlphaFoldDB" id="A0AAV7W8K0"/>
<name>A0AAV7W8K0_PLEWA</name>
<comment type="caution">
    <text evidence="2">The sequence shown here is derived from an EMBL/GenBank/DDBJ whole genome shotgun (WGS) entry which is preliminary data.</text>
</comment>
<protein>
    <recommendedName>
        <fullName evidence="4">Secreted protein</fullName>
    </recommendedName>
</protein>
<evidence type="ECO:0000313" key="3">
    <source>
        <dbReference type="Proteomes" id="UP001066276"/>
    </source>
</evidence>
<accession>A0AAV7W8K0</accession>
<sequence length="122" mass="13329">MRTPVARLRHRTLVVGVLTTPPPHPTVISTTDHDGLLSRDRASGCHHGVRCSPCALPSRRLLQSSAHSTLSPPLQRALGPVCWDRGGSGRQDYGGFLARCREHSSSAAGRPSYRPRHPRVQQ</sequence>
<feature type="compositionally biased region" description="Basic residues" evidence="1">
    <location>
        <begin position="113"/>
        <end position="122"/>
    </location>
</feature>